<dbReference type="Proteomes" id="UP000199206">
    <property type="component" value="Unassembled WGS sequence"/>
</dbReference>
<accession>A0A1H8JY59</accession>
<evidence type="ECO:0000313" key="3">
    <source>
        <dbReference type="EMBL" id="SEN85186.1"/>
    </source>
</evidence>
<name>A0A1H8JY59_9SPHN</name>
<evidence type="ECO:0000313" key="4">
    <source>
        <dbReference type="Proteomes" id="UP000199206"/>
    </source>
</evidence>
<feature type="region of interest" description="Disordered" evidence="1">
    <location>
        <begin position="1"/>
        <end position="46"/>
    </location>
</feature>
<reference evidence="4" key="1">
    <citation type="submission" date="2016-10" db="EMBL/GenBank/DDBJ databases">
        <authorList>
            <person name="Varghese N."/>
            <person name="Submissions S."/>
        </authorList>
    </citation>
    <scope>NUCLEOTIDE SEQUENCE [LARGE SCALE GENOMIC DNA]</scope>
    <source>
        <strain evidence="4">S6-262</strain>
    </source>
</reference>
<dbReference type="STRING" id="1166340.SAMN05192583_3708"/>
<keyword evidence="4" id="KW-1185">Reference proteome</keyword>
<evidence type="ECO:0000256" key="1">
    <source>
        <dbReference type="SAM" id="MobiDB-lite"/>
    </source>
</evidence>
<dbReference type="AlphaFoldDB" id="A0A1H8JY59"/>
<evidence type="ECO:0000259" key="2">
    <source>
        <dbReference type="Pfam" id="PF20605"/>
    </source>
</evidence>
<organism evidence="3 4">
    <name type="scientific">Sphingomonas gellani</name>
    <dbReference type="NCBI Taxonomy" id="1166340"/>
    <lineage>
        <taxon>Bacteria</taxon>
        <taxon>Pseudomonadati</taxon>
        <taxon>Pseudomonadota</taxon>
        <taxon>Alphaproteobacteria</taxon>
        <taxon>Sphingomonadales</taxon>
        <taxon>Sphingomonadaceae</taxon>
        <taxon>Sphingomonas</taxon>
    </lineage>
</organism>
<dbReference type="OrthoDB" id="7190256at2"/>
<dbReference type="RefSeq" id="WP_093667186.1">
    <property type="nucleotide sequence ID" value="NZ_FOCF01000017.1"/>
</dbReference>
<dbReference type="Pfam" id="PF20605">
    <property type="entry name" value="Antitox_RHH"/>
    <property type="match status" value="1"/>
</dbReference>
<gene>
    <name evidence="3" type="ORF">SAMN05192583_3708</name>
</gene>
<proteinExistence type="predicted"/>
<dbReference type="EMBL" id="FOCF01000017">
    <property type="protein sequence ID" value="SEN85186.1"/>
    <property type="molecule type" value="Genomic_DNA"/>
</dbReference>
<dbReference type="InterPro" id="IPR046765">
    <property type="entry name" value="Antitox_RHH"/>
</dbReference>
<sequence length="94" mass="10015">MSKFGAMKQQRAERARVPEASAPPSGSDESAPAPAPTRAAARQGKKAVSAYFSSEVSRGLNVLAAENETTLQALLGEAIDLLMRQYGKHPFGER</sequence>
<protein>
    <recommendedName>
        <fullName evidence="2">Antitoxin-like ribbon-helix-helix domain-containing protein</fullName>
    </recommendedName>
</protein>
<feature type="domain" description="Antitoxin-like ribbon-helix-helix" evidence="2">
    <location>
        <begin position="42"/>
        <end position="91"/>
    </location>
</feature>